<evidence type="ECO:0000256" key="3">
    <source>
        <dbReference type="ARBA" id="ARBA00022989"/>
    </source>
</evidence>
<organism evidence="6 7">
    <name type="scientific">Rhizobium helianthi</name>
    <dbReference type="NCBI Taxonomy" id="1132695"/>
    <lineage>
        <taxon>Bacteria</taxon>
        <taxon>Pseudomonadati</taxon>
        <taxon>Pseudomonadota</taxon>
        <taxon>Alphaproteobacteria</taxon>
        <taxon>Hyphomicrobiales</taxon>
        <taxon>Rhizobiaceae</taxon>
        <taxon>Rhizobium/Agrobacterium group</taxon>
        <taxon>Rhizobium</taxon>
    </lineage>
</organism>
<feature type="transmembrane region" description="Helical" evidence="5">
    <location>
        <begin position="67"/>
        <end position="96"/>
    </location>
</feature>
<dbReference type="InterPro" id="IPR023352">
    <property type="entry name" value="MAPEG-like_dom_sf"/>
</dbReference>
<comment type="caution">
    <text evidence="6">The sequence shown here is derived from an EMBL/GenBank/DDBJ whole genome shotgun (WGS) entry which is preliminary data.</text>
</comment>
<dbReference type="Proteomes" id="UP001597322">
    <property type="component" value="Unassembled WGS sequence"/>
</dbReference>
<dbReference type="EMBL" id="JBHUEQ010000017">
    <property type="protein sequence ID" value="MFD1745889.1"/>
    <property type="molecule type" value="Genomic_DNA"/>
</dbReference>
<evidence type="ECO:0000256" key="1">
    <source>
        <dbReference type="ARBA" id="ARBA00004370"/>
    </source>
</evidence>
<comment type="subcellular location">
    <subcellularLocation>
        <location evidence="1">Membrane</location>
    </subcellularLocation>
</comment>
<dbReference type="RefSeq" id="WP_377400801.1">
    <property type="nucleotide sequence ID" value="NZ_JBHUEQ010000017.1"/>
</dbReference>
<sequence length="138" mass="15992">MTDQSMIWPMFAHVVLVFVLYVLLSRRRVAAVKAGRATVSQFRQNLTEPEDSLFVHNNLKNQFELPIFFHVGCIAIYIVNADNIGTVILAWLFVASRYLHSYIHVTTNRIGHRRPLFIFGFAALALMWIWLAIWMVLT</sequence>
<evidence type="ECO:0000256" key="5">
    <source>
        <dbReference type="SAM" id="Phobius"/>
    </source>
</evidence>
<evidence type="ECO:0000256" key="4">
    <source>
        <dbReference type="ARBA" id="ARBA00023136"/>
    </source>
</evidence>
<protein>
    <submittedName>
        <fullName evidence="6">MAPEG family protein</fullName>
    </submittedName>
</protein>
<accession>A0ABW4M4I7</accession>
<feature type="transmembrane region" description="Helical" evidence="5">
    <location>
        <begin position="116"/>
        <end position="137"/>
    </location>
</feature>
<name>A0ABW4M4I7_9HYPH</name>
<dbReference type="Gene3D" id="1.20.120.550">
    <property type="entry name" value="Membrane associated eicosanoid/glutathione metabolism-like domain"/>
    <property type="match status" value="1"/>
</dbReference>
<dbReference type="InterPro" id="IPR001129">
    <property type="entry name" value="Membr-assoc_MAPEG"/>
</dbReference>
<dbReference type="SUPFAM" id="SSF161084">
    <property type="entry name" value="MAPEG domain-like"/>
    <property type="match status" value="1"/>
</dbReference>
<keyword evidence="3 5" id="KW-1133">Transmembrane helix</keyword>
<evidence type="ECO:0000256" key="2">
    <source>
        <dbReference type="ARBA" id="ARBA00022692"/>
    </source>
</evidence>
<keyword evidence="4 5" id="KW-0472">Membrane</keyword>
<dbReference type="Pfam" id="PF01124">
    <property type="entry name" value="MAPEG"/>
    <property type="match status" value="1"/>
</dbReference>
<feature type="transmembrane region" description="Helical" evidence="5">
    <location>
        <begin position="6"/>
        <end position="24"/>
    </location>
</feature>
<evidence type="ECO:0000313" key="7">
    <source>
        <dbReference type="Proteomes" id="UP001597322"/>
    </source>
</evidence>
<proteinExistence type="predicted"/>
<gene>
    <name evidence="6" type="ORF">ACFSE1_10490</name>
</gene>
<reference evidence="7" key="1">
    <citation type="journal article" date="2019" name="Int. J. Syst. Evol. Microbiol.">
        <title>The Global Catalogue of Microorganisms (GCM) 10K type strain sequencing project: providing services to taxonomists for standard genome sequencing and annotation.</title>
        <authorList>
            <consortium name="The Broad Institute Genomics Platform"/>
            <consortium name="The Broad Institute Genome Sequencing Center for Infectious Disease"/>
            <person name="Wu L."/>
            <person name="Ma J."/>
        </authorList>
    </citation>
    <scope>NUCLEOTIDE SEQUENCE [LARGE SCALE GENOMIC DNA]</scope>
    <source>
        <strain evidence="7">CG52</strain>
    </source>
</reference>
<evidence type="ECO:0000313" key="6">
    <source>
        <dbReference type="EMBL" id="MFD1745889.1"/>
    </source>
</evidence>
<keyword evidence="2 5" id="KW-0812">Transmembrane</keyword>
<keyword evidence="7" id="KW-1185">Reference proteome</keyword>